<feature type="domain" description="Aminopeptidase P N-terminal" evidence="6">
    <location>
        <begin position="2"/>
        <end position="134"/>
    </location>
</feature>
<dbReference type="SUPFAM" id="SSF55920">
    <property type="entry name" value="Creatinase/aminopeptidase"/>
    <property type="match status" value="1"/>
</dbReference>
<name>A0A1W1BS06_9ZZZZ</name>
<gene>
    <name evidence="7" type="ORF">MNB_SM-7-380</name>
</gene>
<proteinExistence type="inferred from homology"/>
<evidence type="ECO:0000256" key="1">
    <source>
        <dbReference type="ARBA" id="ARBA00001936"/>
    </source>
</evidence>
<reference evidence="7" key="1">
    <citation type="submission" date="2016-10" db="EMBL/GenBank/DDBJ databases">
        <authorList>
            <person name="de Groot N.N."/>
        </authorList>
    </citation>
    <scope>NUCLEOTIDE SEQUENCE</scope>
</reference>
<dbReference type="InterPro" id="IPR052433">
    <property type="entry name" value="X-Pro_dipept-like"/>
</dbReference>
<dbReference type="EC" id="3.4.11.9" evidence="7"/>
<evidence type="ECO:0000256" key="2">
    <source>
        <dbReference type="ARBA" id="ARBA00008766"/>
    </source>
</evidence>
<dbReference type="PANTHER" id="PTHR43226">
    <property type="entry name" value="XAA-PRO AMINOPEPTIDASE 3"/>
    <property type="match status" value="1"/>
</dbReference>
<dbReference type="Pfam" id="PF00557">
    <property type="entry name" value="Peptidase_M24"/>
    <property type="match status" value="1"/>
</dbReference>
<keyword evidence="5" id="KW-0464">Manganese</keyword>
<dbReference type="FunFam" id="3.90.230.10:FF:000002">
    <property type="entry name" value="Xaa-Pro aminopeptidase 3"/>
    <property type="match status" value="1"/>
</dbReference>
<evidence type="ECO:0000256" key="4">
    <source>
        <dbReference type="ARBA" id="ARBA00022801"/>
    </source>
</evidence>
<dbReference type="EMBL" id="FPHB01000038">
    <property type="protein sequence ID" value="SFV56350.1"/>
    <property type="molecule type" value="Genomic_DNA"/>
</dbReference>
<dbReference type="Gene3D" id="3.40.350.10">
    <property type="entry name" value="Creatinase/prolidase N-terminal domain"/>
    <property type="match status" value="1"/>
</dbReference>
<dbReference type="Pfam" id="PF05195">
    <property type="entry name" value="AMP_N"/>
    <property type="match status" value="1"/>
</dbReference>
<keyword evidence="4 7" id="KW-0378">Hydrolase</keyword>
<keyword evidence="7" id="KW-0645">Protease</keyword>
<dbReference type="PANTHER" id="PTHR43226:SF4">
    <property type="entry name" value="XAA-PRO AMINOPEPTIDASE 3"/>
    <property type="match status" value="1"/>
</dbReference>
<dbReference type="AlphaFoldDB" id="A0A1W1BS06"/>
<evidence type="ECO:0000313" key="7">
    <source>
        <dbReference type="EMBL" id="SFV56350.1"/>
    </source>
</evidence>
<organism evidence="7">
    <name type="scientific">hydrothermal vent metagenome</name>
    <dbReference type="NCBI Taxonomy" id="652676"/>
    <lineage>
        <taxon>unclassified sequences</taxon>
        <taxon>metagenomes</taxon>
        <taxon>ecological metagenomes</taxon>
    </lineage>
</organism>
<dbReference type="InterPro" id="IPR007865">
    <property type="entry name" value="Aminopep_P_N"/>
</dbReference>
<dbReference type="CDD" id="cd01087">
    <property type="entry name" value="Prolidase"/>
    <property type="match status" value="1"/>
</dbReference>
<evidence type="ECO:0000256" key="5">
    <source>
        <dbReference type="ARBA" id="ARBA00023211"/>
    </source>
</evidence>
<keyword evidence="7" id="KW-0031">Aminopeptidase</keyword>
<dbReference type="Gene3D" id="3.90.230.10">
    <property type="entry name" value="Creatinase/methionine aminopeptidase superfamily"/>
    <property type="match status" value="1"/>
</dbReference>
<dbReference type="GO" id="GO:0030145">
    <property type="term" value="F:manganese ion binding"/>
    <property type="evidence" value="ECO:0007669"/>
    <property type="project" value="InterPro"/>
</dbReference>
<dbReference type="GO" id="GO:0070006">
    <property type="term" value="F:metalloaminopeptidase activity"/>
    <property type="evidence" value="ECO:0007669"/>
    <property type="project" value="InterPro"/>
</dbReference>
<dbReference type="InterPro" id="IPR029149">
    <property type="entry name" value="Creatin/AminoP/Spt16_N"/>
</dbReference>
<protein>
    <submittedName>
        <fullName evidence="7">Xaa-Pro aminopeptidase</fullName>
        <ecNumber evidence="7">3.4.11.9</ecNumber>
    </submittedName>
</protein>
<keyword evidence="3" id="KW-0479">Metal-binding</keyword>
<comment type="similarity">
    <text evidence="2">Belongs to the peptidase M24B family.</text>
</comment>
<sequence length="427" mass="49520">MIQESEYFSRRTQMAKKLKKNSIALLCSANPKIRSNDTEYPYRQNSNFYYLTGFEEERSALVFIKRKEGVEILLFVQPKDPQKELWSGKVLGVKEARKRFLVDKVYSIEKFERVIKEKVGGIGDFYYEFEESVEPIKILQKLSKNGYTRHNLSKLVEKMRLIKSQSEIELIKKGMQITKEAHHKAMQLKKEDMMEYELQAEFEYIFKKNGAYSDAYTTIVAGGDNANTLHYIKNSDRLQDGDLILIDAGCEYRYYATDITRTIPVNGKFTQAQKELYTLVLDVEKKIISMVRPGVLRSRLQKEAERMLCEGMVRLGILKGSVKKLIKKQKHKRYFPHGIGHYMGIDVHDPSPYKTKKLKEIPLKEGMILTIEPGVYLPKEDTTIPKRYRGIGIRIEDDILVTKEGYENLSASIVKEIEEIEALYSSS</sequence>
<dbReference type="SMART" id="SM01011">
    <property type="entry name" value="AMP_N"/>
    <property type="match status" value="1"/>
</dbReference>
<dbReference type="GO" id="GO:0006508">
    <property type="term" value="P:proteolysis"/>
    <property type="evidence" value="ECO:0007669"/>
    <property type="project" value="TreeGrafter"/>
</dbReference>
<comment type="cofactor">
    <cofactor evidence="1">
        <name>Mn(2+)</name>
        <dbReference type="ChEBI" id="CHEBI:29035"/>
    </cofactor>
</comment>
<evidence type="ECO:0000256" key="3">
    <source>
        <dbReference type="ARBA" id="ARBA00022723"/>
    </source>
</evidence>
<accession>A0A1W1BS06</accession>
<dbReference type="InterPro" id="IPR000994">
    <property type="entry name" value="Pept_M24"/>
</dbReference>
<evidence type="ECO:0000259" key="6">
    <source>
        <dbReference type="SMART" id="SM01011"/>
    </source>
</evidence>
<dbReference type="SUPFAM" id="SSF53092">
    <property type="entry name" value="Creatinase/prolidase N-terminal domain"/>
    <property type="match status" value="1"/>
</dbReference>
<dbReference type="InterPro" id="IPR036005">
    <property type="entry name" value="Creatinase/aminopeptidase-like"/>
</dbReference>
<dbReference type="GO" id="GO:0005739">
    <property type="term" value="C:mitochondrion"/>
    <property type="evidence" value="ECO:0007669"/>
    <property type="project" value="TreeGrafter"/>
</dbReference>